<proteinExistence type="predicted"/>
<organism evidence="1 2">
    <name type="scientific">Pleurodeles waltl</name>
    <name type="common">Iberian ribbed newt</name>
    <dbReference type="NCBI Taxonomy" id="8319"/>
    <lineage>
        <taxon>Eukaryota</taxon>
        <taxon>Metazoa</taxon>
        <taxon>Chordata</taxon>
        <taxon>Craniata</taxon>
        <taxon>Vertebrata</taxon>
        <taxon>Euteleostomi</taxon>
        <taxon>Amphibia</taxon>
        <taxon>Batrachia</taxon>
        <taxon>Caudata</taxon>
        <taxon>Salamandroidea</taxon>
        <taxon>Salamandridae</taxon>
        <taxon>Pleurodelinae</taxon>
        <taxon>Pleurodeles</taxon>
    </lineage>
</organism>
<dbReference type="AlphaFoldDB" id="A0AAV7QAJ5"/>
<dbReference type="Proteomes" id="UP001066276">
    <property type="component" value="Chromosome 6"/>
</dbReference>
<accession>A0AAV7QAJ5</accession>
<evidence type="ECO:0000313" key="1">
    <source>
        <dbReference type="EMBL" id="KAJ1137586.1"/>
    </source>
</evidence>
<protein>
    <submittedName>
        <fullName evidence="1">Uncharacterized protein</fullName>
    </submittedName>
</protein>
<keyword evidence="2" id="KW-1185">Reference proteome</keyword>
<comment type="caution">
    <text evidence="1">The sequence shown here is derived from an EMBL/GenBank/DDBJ whole genome shotgun (WGS) entry which is preliminary data.</text>
</comment>
<name>A0AAV7QAJ5_PLEWA</name>
<sequence>MVTWNVRGLNDARKAHKLEWEHLRTSDSQILGRICTELVEFQDTALTEIQHMGKYATDCIYGAGERPGAVLANLACPNREKDTIMVVQAEDGSEITDPEHIANRFGEYYEALYTSKIDPNPEAVLDYLLHIELPWLTAADRESLMAPLCLE</sequence>
<gene>
    <name evidence="1" type="ORF">NDU88_003984</name>
</gene>
<evidence type="ECO:0000313" key="2">
    <source>
        <dbReference type="Proteomes" id="UP001066276"/>
    </source>
</evidence>
<reference evidence="1" key="1">
    <citation type="journal article" date="2022" name="bioRxiv">
        <title>Sequencing and chromosome-scale assembly of the giantPleurodeles waltlgenome.</title>
        <authorList>
            <person name="Brown T."/>
            <person name="Elewa A."/>
            <person name="Iarovenko S."/>
            <person name="Subramanian E."/>
            <person name="Araus A.J."/>
            <person name="Petzold A."/>
            <person name="Susuki M."/>
            <person name="Suzuki K.-i.T."/>
            <person name="Hayashi T."/>
            <person name="Toyoda A."/>
            <person name="Oliveira C."/>
            <person name="Osipova E."/>
            <person name="Leigh N.D."/>
            <person name="Simon A."/>
            <person name="Yun M.H."/>
        </authorList>
    </citation>
    <scope>NUCLEOTIDE SEQUENCE</scope>
    <source>
        <strain evidence="1">20211129_DDA</strain>
        <tissue evidence="1">Liver</tissue>
    </source>
</reference>
<dbReference type="EMBL" id="JANPWB010000010">
    <property type="protein sequence ID" value="KAJ1137586.1"/>
    <property type="molecule type" value="Genomic_DNA"/>
</dbReference>